<feature type="domain" description="Zorya protein ZorC EH" evidence="1">
    <location>
        <begin position="47"/>
        <end position="434"/>
    </location>
</feature>
<organism evidence="2 3">
    <name type="scientific">Terasakiella brassicae</name>
    <dbReference type="NCBI Taxonomy" id="1634917"/>
    <lineage>
        <taxon>Bacteria</taxon>
        <taxon>Pseudomonadati</taxon>
        <taxon>Pseudomonadota</taxon>
        <taxon>Alphaproteobacteria</taxon>
        <taxon>Rhodospirillales</taxon>
        <taxon>Terasakiellaceae</taxon>
        <taxon>Terasakiella</taxon>
    </lineage>
</organism>
<evidence type="ECO:0000313" key="2">
    <source>
        <dbReference type="EMBL" id="GGF76505.1"/>
    </source>
</evidence>
<evidence type="ECO:0000313" key="3">
    <source>
        <dbReference type="Proteomes" id="UP000632498"/>
    </source>
</evidence>
<dbReference type="RefSeq" id="WP_188667278.1">
    <property type="nucleotide sequence ID" value="NZ_BMHV01000051.1"/>
</dbReference>
<evidence type="ECO:0000259" key="1">
    <source>
        <dbReference type="Pfam" id="PF15611"/>
    </source>
</evidence>
<name>A0A917FHG2_9PROT</name>
<gene>
    <name evidence="2" type="ORF">GCM10011332_33140</name>
</gene>
<comment type="caution">
    <text evidence="2">The sequence shown here is derived from an EMBL/GenBank/DDBJ whole genome shotgun (WGS) entry which is preliminary data.</text>
</comment>
<dbReference type="InterPro" id="IPR028943">
    <property type="entry name" value="ZorC_EH_Signature_dom"/>
</dbReference>
<protein>
    <recommendedName>
        <fullName evidence="1">Zorya protein ZorC EH domain-containing protein</fullName>
    </recommendedName>
</protein>
<proteinExistence type="predicted"/>
<dbReference type="EMBL" id="BMHV01000051">
    <property type="protein sequence ID" value="GGF76505.1"/>
    <property type="molecule type" value="Genomic_DNA"/>
</dbReference>
<dbReference type="Proteomes" id="UP000632498">
    <property type="component" value="Unassembled WGS sequence"/>
</dbReference>
<sequence length="457" mass="52486">MKLSERLEIEKNKVAPSFTPLVQGIGGVQKEVFLINEKWPDADHANIDDIDPEELCLEMTARLGRGDGFSGSHWDGVAWSKACQTVRALWETDLWDNTGFTELRDFFSKLVKVDPRPYLVQVFYNLYFETFQSGSVRTTLIKEILQVTYKRLRTDISELVEEFDLLEPTQAPSSISYLMTDFDNPYDGLQEMGIAAPHSEGLMEECHLEFLKRLEKPLADGDSSSILRLFKWLKPKQSIPPFELGATSAIEALLLPWKDRDPSQDTKKLIVDNLIAMFGDPRLNRSGPWMVMSDAVEQVIMRWLTEANLIAFLDIVGRVIKKEEPQNYHMWPDRRKFWESMWKKKRIQAAWVALSDAGRAEAKRIAMETGSKGLLGFANVNGDLHKCFLFLKCGNKIIAEGSHNFKVHVFDEKQDTCPKLFQSSYTINRIRHGNAQFGSFTHDAYRHWEQKVLQALM</sequence>
<reference evidence="2" key="1">
    <citation type="journal article" date="2014" name="Int. J. Syst. Evol. Microbiol.">
        <title>Complete genome sequence of Corynebacterium casei LMG S-19264T (=DSM 44701T), isolated from a smear-ripened cheese.</title>
        <authorList>
            <consortium name="US DOE Joint Genome Institute (JGI-PGF)"/>
            <person name="Walter F."/>
            <person name="Albersmeier A."/>
            <person name="Kalinowski J."/>
            <person name="Ruckert C."/>
        </authorList>
    </citation>
    <scope>NUCLEOTIDE SEQUENCE</scope>
    <source>
        <strain evidence="2">CGMCC 1.15254</strain>
    </source>
</reference>
<keyword evidence="3" id="KW-1185">Reference proteome</keyword>
<accession>A0A917FHG2</accession>
<reference evidence="2" key="2">
    <citation type="submission" date="2020-09" db="EMBL/GenBank/DDBJ databases">
        <authorList>
            <person name="Sun Q."/>
            <person name="Zhou Y."/>
        </authorList>
    </citation>
    <scope>NUCLEOTIDE SEQUENCE</scope>
    <source>
        <strain evidence="2">CGMCC 1.15254</strain>
    </source>
</reference>
<dbReference type="AlphaFoldDB" id="A0A917FHG2"/>
<dbReference type="Pfam" id="PF15611">
    <property type="entry name" value="EH_Signature"/>
    <property type="match status" value="1"/>
</dbReference>